<dbReference type="PANTHER" id="PTHR33446">
    <property type="entry name" value="PROTEIN TONB-RELATED"/>
    <property type="match status" value="1"/>
</dbReference>
<evidence type="ECO:0000256" key="6">
    <source>
        <dbReference type="ARBA" id="ARBA00022692"/>
    </source>
</evidence>
<dbReference type="GO" id="GO:0055085">
    <property type="term" value="P:transmembrane transport"/>
    <property type="evidence" value="ECO:0007669"/>
    <property type="project" value="InterPro"/>
</dbReference>
<keyword evidence="3" id="KW-0813">Transport</keyword>
<dbReference type="InterPro" id="IPR051045">
    <property type="entry name" value="TonB-dependent_transducer"/>
</dbReference>
<dbReference type="GO" id="GO:0031992">
    <property type="term" value="F:energy transducer activity"/>
    <property type="evidence" value="ECO:0007669"/>
    <property type="project" value="TreeGrafter"/>
</dbReference>
<evidence type="ECO:0000256" key="2">
    <source>
        <dbReference type="ARBA" id="ARBA00006555"/>
    </source>
</evidence>
<dbReference type="GO" id="GO:0098797">
    <property type="term" value="C:plasma membrane protein complex"/>
    <property type="evidence" value="ECO:0007669"/>
    <property type="project" value="TreeGrafter"/>
</dbReference>
<name>A0A927BAA6_9BACT</name>
<dbReference type="PANTHER" id="PTHR33446:SF2">
    <property type="entry name" value="PROTEIN TONB"/>
    <property type="match status" value="1"/>
</dbReference>
<comment type="subcellular location">
    <subcellularLocation>
        <location evidence="1">Cell inner membrane</location>
        <topology evidence="1">Single-pass membrane protein</topology>
        <orientation evidence="1">Periplasmic side</orientation>
    </subcellularLocation>
</comment>
<sequence>MMTNAQLATASLNDMVFDGRNRQYGAYELRVLYRRHVTRALGIAITMCAPLVVFPLAMKLRSKALTAVPTVVIAKPNVMGMLPITLEEVVLPPPATKPLVVPPESFTGKALVPIVAADKVVVENKKAPGKNGVLNQAKPEGKAISNKNSEGDLYSGPNLKVGLEPKGIECSAPIVDVPPPPLPFLITEVLNVDPVYEGCVLPPEERELTIGCDLFDDPPVCMFPVEQMPELPSGGGQMAIVTAIQRALKYPRRPLYNRLEGKIFARFTVDPKGDVTDVKIVKGLDPGLDEETVRAIKKLPRFIPAKQNGRQVSVSFIVPVTYQIQ</sequence>
<evidence type="ECO:0000256" key="10">
    <source>
        <dbReference type="SAM" id="Phobius"/>
    </source>
</evidence>
<dbReference type="EMBL" id="JACXAD010000003">
    <property type="protein sequence ID" value="MBD2767001.1"/>
    <property type="molecule type" value="Genomic_DNA"/>
</dbReference>
<keyword evidence="4" id="KW-1003">Cell membrane</keyword>
<dbReference type="RefSeq" id="WP_191003832.1">
    <property type="nucleotide sequence ID" value="NZ_JACXAD010000003.1"/>
</dbReference>
<evidence type="ECO:0000256" key="7">
    <source>
        <dbReference type="ARBA" id="ARBA00022927"/>
    </source>
</evidence>
<evidence type="ECO:0000313" key="13">
    <source>
        <dbReference type="Proteomes" id="UP000612233"/>
    </source>
</evidence>
<protein>
    <submittedName>
        <fullName evidence="12">Energy transducer TonB</fullName>
    </submittedName>
</protein>
<keyword evidence="5" id="KW-0997">Cell inner membrane</keyword>
<accession>A0A927BAA6</accession>
<dbReference type="Pfam" id="PF03544">
    <property type="entry name" value="TonB_C"/>
    <property type="match status" value="1"/>
</dbReference>
<dbReference type="PROSITE" id="PS52015">
    <property type="entry name" value="TONB_CTD"/>
    <property type="match status" value="1"/>
</dbReference>
<evidence type="ECO:0000256" key="3">
    <source>
        <dbReference type="ARBA" id="ARBA00022448"/>
    </source>
</evidence>
<reference evidence="12" key="1">
    <citation type="submission" date="2020-09" db="EMBL/GenBank/DDBJ databases">
        <authorList>
            <person name="Kim M.K."/>
        </authorList>
    </citation>
    <scope>NUCLEOTIDE SEQUENCE</scope>
    <source>
        <strain evidence="12">BT664</strain>
    </source>
</reference>
<feature type="domain" description="TonB C-terminal" evidence="11">
    <location>
        <begin position="235"/>
        <end position="325"/>
    </location>
</feature>
<evidence type="ECO:0000256" key="9">
    <source>
        <dbReference type="ARBA" id="ARBA00023136"/>
    </source>
</evidence>
<gene>
    <name evidence="12" type="ORF">IC235_03725</name>
</gene>
<keyword evidence="6 10" id="KW-0812">Transmembrane</keyword>
<dbReference type="NCBIfam" id="TIGR01352">
    <property type="entry name" value="tonB_Cterm"/>
    <property type="match status" value="1"/>
</dbReference>
<keyword evidence="9 10" id="KW-0472">Membrane</keyword>
<dbReference type="Proteomes" id="UP000612233">
    <property type="component" value="Unassembled WGS sequence"/>
</dbReference>
<proteinExistence type="inferred from homology"/>
<dbReference type="GO" id="GO:0015031">
    <property type="term" value="P:protein transport"/>
    <property type="evidence" value="ECO:0007669"/>
    <property type="project" value="UniProtKB-KW"/>
</dbReference>
<keyword evidence="13" id="KW-1185">Reference proteome</keyword>
<keyword evidence="8 10" id="KW-1133">Transmembrane helix</keyword>
<evidence type="ECO:0000256" key="4">
    <source>
        <dbReference type="ARBA" id="ARBA00022475"/>
    </source>
</evidence>
<dbReference type="Gene3D" id="3.30.1150.10">
    <property type="match status" value="1"/>
</dbReference>
<dbReference type="AlphaFoldDB" id="A0A927BAA6"/>
<evidence type="ECO:0000313" key="12">
    <source>
        <dbReference type="EMBL" id="MBD2767001.1"/>
    </source>
</evidence>
<comment type="similarity">
    <text evidence="2">Belongs to the TonB family.</text>
</comment>
<keyword evidence="7" id="KW-0653">Protein transport</keyword>
<evidence type="ECO:0000259" key="11">
    <source>
        <dbReference type="PROSITE" id="PS52015"/>
    </source>
</evidence>
<evidence type="ECO:0000256" key="8">
    <source>
        <dbReference type="ARBA" id="ARBA00022989"/>
    </source>
</evidence>
<comment type="caution">
    <text evidence="12">The sequence shown here is derived from an EMBL/GenBank/DDBJ whole genome shotgun (WGS) entry which is preliminary data.</text>
</comment>
<dbReference type="InterPro" id="IPR037682">
    <property type="entry name" value="TonB_C"/>
</dbReference>
<evidence type="ECO:0000256" key="5">
    <source>
        <dbReference type="ARBA" id="ARBA00022519"/>
    </source>
</evidence>
<dbReference type="InterPro" id="IPR006260">
    <property type="entry name" value="TonB/TolA_C"/>
</dbReference>
<organism evidence="12 13">
    <name type="scientific">Hymenobacter montanus</name>
    <dbReference type="NCBI Taxonomy" id="2771359"/>
    <lineage>
        <taxon>Bacteria</taxon>
        <taxon>Pseudomonadati</taxon>
        <taxon>Bacteroidota</taxon>
        <taxon>Cytophagia</taxon>
        <taxon>Cytophagales</taxon>
        <taxon>Hymenobacteraceae</taxon>
        <taxon>Hymenobacter</taxon>
    </lineage>
</organism>
<dbReference type="SUPFAM" id="SSF74653">
    <property type="entry name" value="TolA/TonB C-terminal domain"/>
    <property type="match status" value="1"/>
</dbReference>
<evidence type="ECO:0000256" key="1">
    <source>
        <dbReference type="ARBA" id="ARBA00004383"/>
    </source>
</evidence>
<feature type="transmembrane region" description="Helical" evidence="10">
    <location>
        <begin position="40"/>
        <end position="58"/>
    </location>
</feature>